<dbReference type="OrthoDB" id="18453at2759"/>
<comment type="caution">
    <text evidence="2">The sequence shown here is derived from an EMBL/GenBank/DDBJ whole genome shotgun (WGS) entry which is preliminary data.</text>
</comment>
<dbReference type="AlphaFoldDB" id="A0A8H4PZD6"/>
<evidence type="ECO:0000256" key="1">
    <source>
        <dbReference type="SAM" id="MobiDB-lite"/>
    </source>
</evidence>
<sequence>MGAGNLSPAADDKKTWRAVDATNRGDNPRLLPNPETAGWRTRMVEPKQLPQVLFVVARPSLRLGSDRGSTISSMQQGGESQSQLGHCACAPSAKDCRGARCIDRVRV</sequence>
<gene>
    <name evidence="2" type="ORF">G6O67_000586</name>
</gene>
<reference evidence="2 3" key="1">
    <citation type="journal article" date="2020" name="Genome Biol. Evol.">
        <title>A new high-quality draft genome assembly of the Chinese cordyceps Ophiocordyceps sinensis.</title>
        <authorList>
            <person name="Shu R."/>
            <person name="Zhang J."/>
            <person name="Meng Q."/>
            <person name="Zhang H."/>
            <person name="Zhou G."/>
            <person name="Li M."/>
            <person name="Wu P."/>
            <person name="Zhao Y."/>
            <person name="Chen C."/>
            <person name="Qin Q."/>
        </authorList>
    </citation>
    <scope>NUCLEOTIDE SEQUENCE [LARGE SCALE GENOMIC DNA]</scope>
    <source>
        <strain evidence="2 3">IOZ07</strain>
    </source>
</reference>
<name>A0A8H4PZD6_9HYPO</name>
<proteinExistence type="predicted"/>
<evidence type="ECO:0000313" key="2">
    <source>
        <dbReference type="EMBL" id="KAF4513297.1"/>
    </source>
</evidence>
<organism evidence="2 3">
    <name type="scientific">Ophiocordyceps sinensis</name>
    <dbReference type="NCBI Taxonomy" id="72228"/>
    <lineage>
        <taxon>Eukaryota</taxon>
        <taxon>Fungi</taxon>
        <taxon>Dikarya</taxon>
        <taxon>Ascomycota</taxon>
        <taxon>Pezizomycotina</taxon>
        <taxon>Sordariomycetes</taxon>
        <taxon>Hypocreomycetidae</taxon>
        <taxon>Hypocreales</taxon>
        <taxon>Ophiocordycipitaceae</taxon>
        <taxon>Ophiocordyceps</taxon>
    </lineage>
</organism>
<feature type="region of interest" description="Disordered" evidence="1">
    <location>
        <begin position="1"/>
        <end position="36"/>
    </location>
</feature>
<feature type="region of interest" description="Disordered" evidence="1">
    <location>
        <begin position="65"/>
        <end position="86"/>
    </location>
</feature>
<dbReference type="Proteomes" id="UP000557566">
    <property type="component" value="Unassembled WGS sequence"/>
</dbReference>
<keyword evidence="3" id="KW-1185">Reference proteome</keyword>
<feature type="compositionally biased region" description="Low complexity" evidence="1">
    <location>
        <begin position="72"/>
        <end position="85"/>
    </location>
</feature>
<accession>A0A8H4PZD6</accession>
<dbReference type="EMBL" id="JAAVMX010000001">
    <property type="protein sequence ID" value="KAF4513297.1"/>
    <property type="molecule type" value="Genomic_DNA"/>
</dbReference>
<evidence type="ECO:0000313" key="3">
    <source>
        <dbReference type="Proteomes" id="UP000557566"/>
    </source>
</evidence>
<protein>
    <submittedName>
        <fullName evidence="2">Uncharacterized protein</fullName>
    </submittedName>
</protein>